<keyword evidence="2" id="KW-1185">Reference proteome</keyword>
<sequence length="90" mass="10108">MEYYTLNGNWKGGWALDLHTISSEPLGGGRYNTTHTEIGRMIYDLKYNDSISLDDKIKLAEKLATIAVDFLNSKIMVTPYIWVIVPAPAS</sequence>
<proteinExistence type="predicted"/>
<name>A0ABU7M488_9BACT</name>
<reference evidence="1 2" key="1">
    <citation type="submission" date="2024-01" db="EMBL/GenBank/DDBJ databases">
        <title>Campylobacter porcellus sp. nov.</title>
        <authorList>
            <person name="Papic B."/>
            <person name="Gruntar I."/>
        </authorList>
    </citation>
    <scope>NUCLEOTIDE SEQUENCE [LARGE SCALE GENOMIC DNA]</scope>
    <source>
        <strain evidence="1 2">CX2-4855-23</strain>
    </source>
</reference>
<gene>
    <name evidence="1" type="ORF">V2I23_04335</name>
</gene>
<evidence type="ECO:0000313" key="1">
    <source>
        <dbReference type="EMBL" id="MEE3744517.1"/>
    </source>
</evidence>
<accession>A0ABU7M488</accession>
<comment type="caution">
    <text evidence="1">The sequence shown here is derived from an EMBL/GenBank/DDBJ whole genome shotgun (WGS) entry which is preliminary data.</text>
</comment>
<evidence type="ECO:0000313" key="2">
    <source>
        <dbReference type="Proteomes" id="UP001331664"/>
    </source>
</evidence>
<protein>
    <submittedName>
        <fullName evidence="1">Uncharacterized protein</fullName>
    </submittedName>
</protein>
<organism evidence="1 2">
    <name type="scientific">Campylobacter porcelli</name>
    <dbReference type="NCBI Taxonomy" id="1660073"/>
    <lineage>
        <taxon>Bacteria</taxon>
        <taxon>Pseudomonadati</taxon>
        <taxon>Campylobacterota</taxon>
        <taxon>Epsilonproteobacteria</taxon>
        <taxon>Campylobacterales</taxon>
        <taxon>Campylobacteraceae</taxon>
        <taxon>Campylobacter</taxon>
    </lineage>
</organism>
<dbReference type="Proteomes" id="UP001331664">
    <property type="component" value="Unassembled WGS sequence"/>
</dbReference>
<dbReference type="RefSeq" id="WP_330526166.1">
    <property type="nucleotide sequence ID" value="NZ_JAZBRD010000005.1"/>
</dbReference>
<dbReference type="EMBL" id="JAZBRD010000005">
    <property type="protein sequence ID" value="MEE3744517.1"/>
    <property type="molecule type" value="Genomic_DNA"/>
</dbReference>